<dbReference type="SUPFAM" id="SSF81653">
    <property type="entry name" value="Calcium ATPase, transduction domain A"/>
    <property type="match status" value="1"/>
</dbReference>
<keyword evidence="4" id="KW-0813">Transport</keyword>
<dbReference type="GO" id="GO:0005391">
    <property type="term" value="F:P-type sodium:potassium-exchanging transporter activity"/>
    <property type="evidence" value="ECO:0007669"/>
    <property type="project" value="TreeGrafter"/>
</dbReference>
<dbReference type="FunFam" id="3.40.50.1000:FF:000144">
    <property type="entry name" value="copper-transporting ATPase 1 isoform X2"/>
    <property type="match status" value="1"/>
</dbReference>
<feature type="transmembrane region" description="Helical" evidence="16">
    <location>
        <begin position="259"/>
        <end position="289"/>
    </location>
</feature>
<feature type="domain" description="Cation-transporting P-type ATPase N-terminal" evidence="17">
    <location>
        <begin position="2"/>
        <end position="65"/>
    </location>
</feature>
<evidence type="ECO:0000256" key="14">
    <source>
        <dbReference type="ARBA" id="ARBA00023136"/>
    </source>
</evidence>
<dbReference type="GO" id="GO:1990573">
    <property type="term" value="P:potassium ion import across plasma membrane"/>
    <property type="evidence" value="ECO:0007669"/>
    <property type="project" value="TreeGrafter"/>
</dbReference>
<feature type="transmembrane region" description="Helical" evidence="16">
    <location>
        <begin position="820"/>
        <end position="840"/>
    </location>
</feature>
<dbReference type="GO" id="GO:0006883">
    <property type="term" value="P:intracellular sodium ion homeostasis"/>
    <property type="evidence" value="ECO:0007669"/>
    <property type="project" value="TreeGrafter"/>
</dbReference>
<feature type="transmembrane region" description="Helical" evidence="16">
    <location>
        <begin position="713"/>
        <end position="737"/>
    </location>
</feature>
<dbReference type="InterPro" id="IPR023214">
    <property type="entry name" value="HAD_sf"/>
</dbReference>
<name>A0A9D7QK95_9RHOO</name>
<evidence type="ECO:0000256" key="4">
    <source>
        <dbReference type="ARBA" id="ARBA00022448"/>
    </source>
</evidence>
<dbReference type="Pfam" id="PF00702">
    <property type="entry name" value="Hydrolase"/>
    <property type="match status" value="1"/>
</dbReference>
<proteinExistence type="inferred from homology"/>
<keyword evidence="6" id="KW-0479">Metal-binding</keyword>
<dbReference type="GO" id="GO:0036376">
    <property type="term" value="P:sodium ion export across plasma membrane"/>
    <property type="evidence" value="ECO:0007669"/>
    <property type="project" value="TreeGrafter"/>
</dbReference>
<evidence type="ECO:0000256" key="2">
    <source>
        <dbReference type="ARBA" id="ARBA00005675"/>
    </source>
</evidence>
<accession>A0A9D7QK95</accession>
<keyword evidence="5 16" id="KW-0812">Transmembrane</keyword>
<evidence type="ECO:0000313" key="19">
    <source>
        <dbReference type="Proteomes" id="UP000808146"/>
    </source>
</evidence>
<evidence type="ECO:0000256" key="15">
    <source>
        <dbReference type="ARBA" id="ARBA00049289"/>
    </source>
</evidence>
<dbReference type="Proteomes" id="UP000808146">
    <property type="component" value="Unassembled WGS sequence"/>
</dbReference>
<feature type="transmembrane region" description="Helical" evidence="16">
    <location>
        <begin position="786"/>
        <end position="808"/>
    </location>
</feature>
<dbReference type="Pfam" id="PF00122">
    <property type="entry name" value="E1-E2_ATPase"/>
    <property type="match status" value="1"/>
</dbReference>
<dbReference type="GO" id="GO:0030007">
    <property type="term" value="P:intracellular potassium ion homeostasis"/>
    <property type="evidence" value="ECO:0007669"/>
    <property type="project" value="TreeGrafter"/>
</dbReference>
<evidence type="ECO:0000256" key="5">
    <source>
        <dbReference type="ARBA" id="ARBA00022692"/>
    </source>
</evidence>
<dbReference type="SUPFAM" id="SSF56784">
    <property type="entry name" value="HAD-like"/>
    <property type="match status" value="1"/>
</dbReference>
<dbReference type="InterPro" id="IPR004014">
    <property type="entry name" value="ATPase_P-typ_cation-transptr_N"/>
</dbReference>
<dbReference type="GO" id="GO:1902600">
    <property type="term" value="P:proton transmembrane transport"/>
    <property type="evidence" value="ECO:0007669"/>
    <property type="project" value="TreeGrafter"/>
</dbReference>
<dbReference type="InterPro" id="IPR059000">
    <property type="entry name" value="ATPase_P-type_domA"/>
</dbReference>
<keyword evidence="11 16" id="KW-1133">Transmembrane helix</keyword>
<evidence type="ECO:0000256" key="12">
    <source>
        <dbReference type="ARBA" id="ARBA00023008"/>
    </source>
</evidence>
<evidence type="ECO:0000256" key="13">
    <source>
        <dbReference type="ARBA" id="ARBA00023065"/>
    </source>
</evidence>
<dbReference type="Pfam" id="PF00690">
    <property type="entry name" value="Cation_ATPase_N"/>
    <property type="match status" value="1"/>
</dbReference>
<comment type="caution">
    <text evidence="18">The sequence shown here is derived from an EMBL/GenBank/DDBJ whole genome shotgun (WGS) entry which is preliminary data.</text>
</comment>
<evidence type="ECO:0000256" key="7">
    <source>
        <dbReference type="ARBA" id="ARBA00022741"/>
    </source>
</evidence>
<dbReference type="GO" id="GO:0005886">
    <property type="term" value="C:plasma membrane"/>
    <property type="evidence" value="ECO:0007669"/>
    <property type="project" value="TreeGrafter"/>
</dbReference>
<keyword evidence="13" id="KW-0406">Ion transport</keyword>
<evidence type="ECO:0000256" key="3">
    <source>
        <dbReference type="ARBA" id="ARBA00012517"/>
    </source>
</evidence>
<dbReference type="PROSITE" id="PS00154">
    <property type="entry name" value="ATPASE_E1_E2"/>
    <property type="match status" value="1"/>
</dbReference>
<dbReference type="NCBIfam" id="TIGR01494">
    <property type="entry name" value="ATPase_P-type"/>
    <property type="match status" value="2"/>
</dbReference>
<evidence type="ECO:0000256" key="9">
    <source>
        <dbReference type="ARBA" id="ARBA00022840"/>
    </source>
</evidence>
<gene>
    <name evidence="18" type="ORF">IPN75_07040</name>
</gene>
<dbReference type="EMBL" id="JADKBR010000005">
    <property type="protein sequence ID" value="MBK8890162.1"/>
    <property type="molecule type" value="Genomic_DNA"/>
</dbReference>
<dbReference type="Pfam" id="PF00689">
    <property type="entry name" value="Cation_ATPase_C"/>
    <property type="match status" value="1"/>
</dbReference>
<dbReference type="PRINTS" id="PR00119">
    <property type="entry name" value="CATATPASE"/>
</dbReference>
<dbReference type="SUPFAM" id="SSF81665">
    <property type="entry name" value="Calcium ATPase, transmembrane domain M"/>
    <property type="match status" value="1"/>
</dbReference>
<dbReference type="InterPro" id="IPR044492">
    <property type="entry name" value="P_typ_ATPase_HD_dom"/>
</dbReference>
<dbReference type="Gene3D" id="2.70.150.10">
    <property type="entry name" value="Calcium-transporting ATPase, cytoplasmic transduction domain A"/>
    <property type="match status" value="1"/>
</dbReference>
<dbReference type="EC" id="7.2.2.8" evidence="3"/>
<dbReference type="SMART" id="SM00831">
    <property type="entry name" value="Cation_ATPase_N"/>
    <property type="match status" value="1"/>
</dbReference>
<dbReference type="Gene3D" id="3.40.50.1000">
    <property type="entry name" value="HAD superfamily/HAD-like"/>
    <property type="match status" value="2"/>
</dbReference>
<dbReference type="GO" id="GO:0005524">
    <property type="term" value="F:ATP binding"/>
    <property type="evidence" value="ECO:0007669"/>
    <property type="project" value="UniProtKB-KW"/>
</dbReference>
<dbReference type="InterPro" id="IPR018303">
    <property type="entry name" value="ATPase_P-typ_P_site"/>
</dbReference>
<protein>
    <recommendedName>
        <fullName evidence="3">P-type Cu(+) transporter</fullName>
        <ecNumber evidence="3">7.2.2.8</ecNumber>
    </recommendedName>
</protein>
<sequence>MADNAPPLDEGLSATEAMRRLVEDGPNALPGGQRRTWLSIVWETAREPMFLLLLAAGTLYLVFGELQEGLILFGLVLVTLGLTLYQEGKTERAIEALRDLTSPRALVIRDRQRVRIAGREVVHGDWVVLAEGDRVPADGTLIAGSGLQVDESLLTGEAVPVSKIVATGEPAQVRPGGSDTPFVYSGSLVVAGQGTARVTATGPRSEIGRIGTALGKLEVERSPLQKQTAKLIRTLALLALGMSLLLVVVHGLLRGDWLAAALAGIALAMAMLPEEYPVVLTVFPALGAWRLSKEKVLTRRVAAIETLGATSVLCTDKTGTLTENRMTVARLYAGGEPLSITAAASDALPETFHALVEFSILASKSDPFDPMEQAFALFGEHFLNNTEHLHRDWTLAHEYGLTPELRAMSNAWKAVNSDSHVVAAKGAPEAIVDLCHLDVAAQASVTAAVDAMATDGLRVLAVARAQLSGTDFPAIEHDFEFEFVGLLGLADPLRAEIPDAVRQCREAGIRVVMITGDYPATAHTIARQAGLVADDVLSGDDLAALSDVQLQARMKTVSVCARIAPEQKLRIVQALKADGEITAMTGDGVNDAPALKAAHVGIAMGGRGTDVAREAAALVLLDDNFASIVRAVRLGRRIFDNMQKSMSYILAVHVPIAGMALLPVLLGYPAMLFPMHIAFLELIIDPACSLAFENEAAEKDVMQRQPRDTDAQLFGGATLWLALLQGIGVLGMVLGAYVWADGRLAEPEARAFAFTTLVIANLALIFSNRSRSRSLLVSLTAPNPILWIVTCVTLGLLAIALYLPFLAGLFRFAPLPFDELAAAFAIGLVSVAWFQALKFYRPAKAS</sequence>
<dbReference type="InterPro" id="IPR050510">
    <property type="entry name" value="Cation_transp_ATPase_P-type"/>
</dbReference>
<dbReference type="PANTHER" id="PTHR43294:SF20">
    <property type="entry name" value="P-TYPE ATPASE"/>
    <property type="match status" value="1"/>
</dbReference>
<dbReference type="AlphaFoldDB" id="A0A9D7QK95"/>
<keyword evidence="10" id="KW-1278">Translocase</keyword>
<dbReference type="InterPro" id="IPR036412">
    <property type="entry name" value="HAD-like_sf"/>
</dbReference>
<evidence type="ECO:0000256" key="16">
    <source>
        <dbReference type="SAM" id="Phobius"/>
    </source>
</evidence>
<dbReference type="InterPro" id="IPR023298">
    <property type="entry name" value="ATPase_P-typ_TM_dom_sf"/>
</dbReference>
<keyword evidence="9" id="KW-0067">ATP-binding</keyword>
<evidence type="ECO:0000313" key="18">
    <source>
        <dbReference type="EMBL" id="MBK8890162.1"/>
    </source>
</evidence>
<dbReference type="Gene3D" id="1.20.1110.10">
    <property type="entry name" value="Calcium-transporting ATPase, transmembrane domain"/>
    <property type="match status" value="2"/>
</dbReference>
<dbReference type="Gene3D" id="3.40.1110.10">
    <property type="entry name" value="Calcium-transporting ATPase, cytoplasmic domain N"/>
    <property type="match status" value="2"/>
</dbReference>
<evidence type="ECO:0000256" key="6">
    <source>
        <dbReference type="ARBA" id="ARBA00022723"/>
    </source>
</evidence>
<dbReference type="PANTHER" id="PTHR43294">
    <property type="entry name" value="SODIUM/POTASSIUM-TRANSPORTING ATPASE SUBUNIT ALPHA"/>
    <property type="match status" value="1"/>
</dbReference>
<keyword evidence="12" id="KW-0186">Copper</keyword>
<feature type="transmembrane region" description="Helical" evidence="16">
    <location>
        <begin position="231"/>
        <end position="253"/>
    </location>
</feature>
<feature type="transmembrane region" description="Helical" evidence="16">
    <location>
        <begin position="646"/>
        <end position="666"/>
    </location>
</feature>
<comment type="subcellular location">
    <subcellularLocation>
        <location evidence="1">Endomembrane system</location>
        <topology evidence="1">Multi-pass membrane protein</topology>
    </subcellularLocation>
</comment>
<dbReference type="InterPro" id="IPR006068">
    <property type="entry name" value="ATPase_P-typ_cation-transptr_C"/>
</dbReference>
<dbReference type="GO" id="GO:0012505">
    <property type="term" value="C:endomembrane system"/>
    <property type="evidence" value="ECO:0007669"/>
    <property type="project" value="UniProtKB-SubCell"/>
</dbReference>
<keyword evidence="14 16" id="KW-0472">Membrane</keyword>
<dbReference type="InterPro" id="IPR023299">
    <property type="entry name" value="ATPase_P-typ_cyto_dom_N"/>
</dbReference>
<evidence type="ECO:0000256" key="1">
    <source>
        <dbReference type="ARBA" id="ARBA00004127"/>
    </source>
</evidence>
<dbReference type="GO" id="GO:0140581">
    <property type="term" value="F:P-type monovalent copper transporter activity"/>
    <property type="evidence" value="ECO:0007669"/>
    <property type="project" value="UniProtKB-EC"/>
</dbReference>
<keyword evidence="8" id="KW-0187">Copper transport</keyword>
<comment type="catalytic activity">
    <reaction evidence="15">
        <text>Cu(+)(in) + ATP + H2O = Cu(+)(out) + ADP + phosphate + H(+)</text>
        <dbReference type="Rhea" id="RHEA:25792"/>
        <dbReference type="ChEBI" id="CHEBI:15377"/>
        <dbReference type="ChEBI" id="CHEBI:15378"/>
        <dbReference type="ChEBI" id="CHEBI:30616"/>
        <dbReference type="ChEBI" id="CHEBI:43474"/>
        <dbReference type="ChEBI" id="CHEBI:49552"/>
        <dbReference type="ChEBI" id="CHEBI:456216"/>
        <dbReference type="EC" id="7.2.2.8"/>
    </reaction>
</comment>
<feature type="transmembrane region" description="Helical" evidence="16">
    <location>
        <begin position="749"/>
        <end position="766"/>
    </location>
</feature>
<reference evidence="18" key="1">
    <citation type="submission" date="2020-10" db="EMBL/GenBank/DDBJ databases">
        <title>Connecting structure to function with the recovery of over 1000 high-quality activated sludge metagenome-assembled genomes encoding full-length rRNA genes using long-read sequencing.</title>
        <authorList>
            <person name="Singleton C.M."/>
            <person name="Petriglieri F."/>
            <person name="Kristensen J.M."/>
            <person name="Kirkegaard R.H."/>
            <person name="Michaelsen T.Y."/>
            <person name="Andersen M.H."/>
            <person name="Karst S.M."/>
            <person name="Dueholm M.S."/>
            <person name="Nielsen P.H."/>
            <person name="Albertsen M."/>
        </authorList>
    </citation>
    <scope>NUCLEOTIDE SEQUENCE</scope>
    <source>
        <strain evidence="18">OdNE_18-Q3-R46-58_BAT3C.305</strain>
    </source>
</reference>
<evidence type="ECO:0000259" key="17">
    <source>
        <dbReference type="SMART" id="SM00831"/>
    </source>
</evidence>
<evidence type="ECO:0000256" key="10">
    <source>
        <dbReference type="ARBA" id="ARBA00022967"/>
    </source>
</evidence>
<dbReference type="PRINTS" id="PR00120">
    <property type="entry name" value="HATPASE"/>
</dbReference>
<comment type="similarity">
    <text evidence="2">Belongs to the cation transport ATPase (P-type) (TC 3.A.3) family. Type IIA subfamily.</text>
</comment>
<evidence type="ECO:0000256" key="11">
    <source>
        <dbReference type="ARBA" id="ARBA00022989"/>
    </source>
</evidence>
<dbReference type="InterPro" id="IPR001757">
    <property type="entry name" value="P_typ_ATPase"/>
</dbReference>
<dbReference type="GO" id="GO:0046872">
    <property type="term" value="F:metal ion binding"/>
    <property type="evidence" value="ECO:0007669"/>
    <property type="project" value="UniProtKB-KW"/>
</dbReference>
<dbReference type="SFLD" id="SFLDS00003">
    <property type="entry name" value="Haloacid_Dehalogenase"/>
    <property type="match status" value="1"/>
</dbReference>
<feature type="transmembrane region" description="Helical" evidence="16">
    <location>
        <begin position="69"/>
        <end position="85"/>
    </location>
</feature>
<organism evidence="18 19">
    <name type="scientific">Candidatus Dechloromonas phosphorivorans</name>
    <dbReference type="NCBI Taxonomy" id="2899244"/>
    <lineage>
        <taxon>Bacteria</taxon>
        <taxon>Pseudomonadati</taxon>
        <taxon>Pseudomonadota</taxon>
        <taxon>Betaproteobacteria</taxon>
        <taxon>Rhodocyclales</taxon>
        <taxon>Azonexaceae</taxon>
        <taxon>Dechloromonas</taxon>
    </lineage>
</organism>
<dbReference type="InterPro" id="IPR008250">
    <property type="entry name" value="ATPase_P-typ_transduc_dom_A_sf"/>
</dbReference>
<dbReference type="SUPFAM" id="SSF81660">
    <property type="entry name" value="Metal cation-transporting ATPase, ATP-binding domain N"/>
    <property type="match status" value="1"/>
</dbReference>
<keyword evidence="7" id="KW-0547">Nucleotide-binding</keyword>
<dbReference type="SFLD" id="SFLDF00027">
    <property type="entry name" value="p-type_atpase"/>
    <property type="match status" value="1"/>
</dbReference>
<evidence type="ECO:0000256" key="8">
    <source>
        <dbReference type="ARBA" id="ARBA00022796"/>
    </source>
</evidence>
<dbReference type="SFLD" id="SFLDG00002">
    <property type="entry name" value="C1.7:_P-type_atpase_like"/>
    <property type="match status" value="1"/>
</dbReference>
<dbReference type="GO" id="GO:0016887">
    <property type="term" value="F:ATP hydrolysis activity"/>
    <property type="evidence" value="ECO:0007669"/>
    <property type="project" value="InterPro"/>
</dbReference>